<gene>
    <name evidence="1" type="ORF">MSG28_008515</name>
</gene>
<dbReference type="Proteomes" id="UP001064048">
    <property type="component" value="Chromosome 14"/>
</dbReference>
<keyword evidence="2" id="KW-1185">Reference proteome</keyword>
<feature type="non-terminal residue" evidence="1">
    <location>
        <position position="1"/>
    </location>
</feature>
<organism evidence="1 2">
    <name type="scientific">Choristoneura fumiferana</name>
    <name type="common">Spruce budworm moth</name>
    <name type="synonym">Archips fumiferana</name>
    <dbReference type="NCBI Taxonomy" id="7141"/>
    <lineage>
        <taxon>Eukaryota</taxon>
        <taxon>Metazoa</taxon>
        <taxon>Ecdysozoa</taxon>
        <taxon>Arthropoda</taxon>
        <taxon>Hexapoda</taxon>
        <taxon>Insecta</taxon>
        <taxon>Pterygota</taxon>
        <taxon>Neoptera</taxon>
        <taxon>Endopterygota</taxon>
        <taxon>Lepidoptera</taxon>
        <taxon>Glossata</taxon>
        <taxon>Ditrysia</taxon>
        <taxon>Tortricoidea</taxon>
        <taxon>Tortricidae</taxon>
        <taxon>Tortricinae</taxon>
        <taxon>Choristoneura</taxon>
    </lineage>
</organism>
<comment type="caution">
    <text evidence="1">The sequence shown here is derived from an EMBL/GenBank/DDBJ whole genome shotgun (WGS) entry which is preliminary data.</text>
</comment>
<feature type="non-terminal residue" evidence="1">
    <location>
        <position position="76"/>
    </location>
</feature>
<accession>A0ACC0J717</accession>
<proteinExistence type="predicted"/>
<protein>
    <submittedName>
        <fullName evidence="1">Uncharacterized protein</fullName>
    </submittedName>
</protein>
<sequence>GRTTTEWQDSGRRKLQTRVSLAWRSPTPHRYWRPRGVKKLFCLACGRTCRSRIGLVSHQRRCAQASHAKIRLEQTR</sequence>
<dbReference type="EMBL" id="CM046114">
    <property type="protein sequence ID" value="KAI8419890.1"/>
    <property type="molecule type" value="Genomic_DNA"/>
</dbReference>
<name>A0ACC0J717_CHOFU</name>
<reference evidence="1 2" key="1">
    <citation type="journal article" date="2022" name="Genome Biol. Evol.">
        <title>The Spruce Budworm Genome: Reconstructing the Evolutionary History of Antifreeze Proteins.</title>
        <authorList>
            <person name="Beliveau C."/>
            <person name="Gagne P."/>
            <person name="Picq S."/>
            <person name="Vernygora O."/>
            <person name="Keeling C.I."/>
            <person name="Pinkney K."/>
            <person name="Doucet D."/>
            <person name="Wen F."/>
            <person name="Johnston J.S."/>
            <person name="Maaroufi H."/>
            <person name="Boyle B."/>
            <person name="Laroche J."/>
            <person name="Dewar K."/>
            <person name="Juretic N."/>
            <person name="Blackburn G."/>
            <person name="Nisole A."/>
            <person name="Brunet B."/>
            <person name="Brandao M."/>
            <person name="Lumley L."/>
            <person name="Duan J."/>
            <person name="Quan G."/>
            <person name="Lucarotti C.J."/>
            <person name="Roe A.D."/>
            <person name="Sperling F.A.H."/>
            <person name="Levesque R.C."/>
            <person name="Cusson M."/>
        </authorList>
    </citation>
    <scope>NUCLEOTIDE SEQUENCE [LARGE SCALE GENOMIC DNA]</scope>
    <source>
        <strain evidence="1">Glfc:IPQL:Cfum</strain>
    </source>
</reference>
<evidence type="ECO:0000313" key="2">
    <source>
        <dbReference type="Proteomes" id="UP001064048"/>
    </source>
</evidence>
<evidence type="ECO:0000313" key="1">
    <source>
        <dbReference type="EMBL" id="KAI8419890.1"/>
    </source>
</evidence>